<feature type="domain" description="HD-GYP" evidence="3">
    <location>
        <begin position="466"/>
        <end position="657"/>
    </location>
</feature>
<dbReference type="NCBIfam" id="TIGR00254">
    <property type="entry name" value="GGDEF"/>
    <property type="match status" value="1"/>
</dbReference>
<dbReference type="Pfam" id="PF13487">
    <property type="entry name" value="HD_5"/>
    <property type="match status" value="1"/>
</dbReference>
<feature type="domain" description="GGDEF" evidence="2">
    <location>
        <begin position="349"/>
        <end position="474"/>
    </location>
</feature>
<evidence type="ECO:0000313" key="5">
    <source>
        <dbReference type="Proteomes" id="UP001149140"/>
    </source>
</evidence>
<dbReference type="InterPro" id="IPR000160">
    <property type="entry name" value="GGDEF_dom"/>
</dbReference>
<dbReference type="InterPro" id="IPR029787">
    <property type="entry name" value="Nucleotide_cyclase"/>
</dbReference>
<feature type="transmembrane region" description="Helical" evidence="1">
    <location>
        <begin position="67"/>
        <end position="88"/>
    </location>
</feature>
<dbReference type="Proteomes" id="UP001149140">
    <property type="component" value="Unassembled WGS sequence"/>
</dbReference>
<comment type="caution">
    <text evidence="4">The sequence shown here is derived from an EMBL/GenBank/DDBJ whole genome shotgun (WGS) entry which is preliminary data.</text>
</comment>
<feature type="transmembrane region" description="Helical" evidence="1">
    <location>
        <begin position="132"/>
        <end position="156"/>
    </location>
</feature>
<organism evidence="4 5">
    <name type="scientific">Solirubrobacter ginsenosidimutans</name>
    <dbReference type="NCBI Taxonomy" id="490573"/>
    <lineage>
        <taxon>Bacteria</taxon>
        <taxon>Bacillati</taxon>
        <taxon>Actinomycetota</taxon>
        <taxon>Thermoleophilia</taxon>
        <taxon>Solirubrobacterales</taxon>
        <taxon>Solirubrobacteraceae</taxon>
        <taxon>Solirubrobacter</taxon>
    </lineage>
</organism>
<dbReference type="SMART" id="SM00267">
    <property type="entry name" value="GGDEF"/>
    <property type="match status" value="1"/>
</dbReference>
<sequence length="657" mass="69639">MAPRNWRPERWLLTAALVCLGAVLLRNLGVIPPVLPQVWDKAYNGVEFLAVAVCGLRAARSSGGERLAWGMFTVGLLGFAAGDVYYTAALMDVATPPYPSFADLGYLSIYPAAYIGLICLLRARAPRLGTALWLDGVVCALAGAAVGAALVFGVIAETHGSFATVATNLAYPLGDLTMLAFVIAVMVVTGGAAGRTWRLLAVAFALWAIADGTYLYRVAVGTYQEYTVLDTAWPAVYVLVAFAATSPTRALDTRRLRGGMLALPAAFTLIALGLLAVDHYLRLNAVALWLATGSIAAAVVRFVLTFRENLRTLGVSETEAATDELTGLGNRRALLAELHRRAATATAEDPLLLALFDLDGFKAYNDTFGHLAGDALLTRLGRELAAAVAGSGSAFRMGGDEFCLLASGADAAETLRRASDALVASGERFTIRSSYGAVHLTGDGRDPLDALRIADQRMYAAKRGGRRTNDETVHQVLLRVAAEHDGALRDHVDDVADLVEAVAVELGLSEDERVEVCRAAALHDIGKVAIPDAILHAPRALDANEWEYMRQHTIIGERIISVAPELTGVARIVRSSHERYDGGGYPDGLAGEAIPLGARIVAVCDAYDAMVTTRAYRGARPASEALRELVRCAGSQFDPAVVAAFEAALAPTAVAVI</sequence>
<dbReference type="CDD" id="cd01949">
    <property type="entry name" value="GGDEF"/>
    <property type="match status" value="1"/>
</dbReference>
<evidence type="ECO:0000256" key="1">
    <source>
        <dbReference type="SAM" id="Phobius"/>
    </source>
</evidence>
<dbReference type="Gene3D" id="1.10.3210.10">
    <property type="entry name" value="Hypothetical protein af1432"/>
    <property type="match status" value="1"/>
</dbReference>
<dbReference type="EMBL" id="JAPDOD010000017">
    <property type="protein sequence ID" value="MDA0162326.1"/>
    <property type="molecule type" value="Genomic_DNA"/>
</dbReference>
<dbReference type="CDD" id="cd00077">
    <property type="entry name" value="HDc"/>
    <property type="match status" value="1"/>
</dbReference>
<evidence type="ECO:0000313" key="4">
    <source>
        <dbReference type="EMBL" id="MDA0162326.1"/>
    </source>
</evidence>
<dbReference type="SUPFAM" id="SSF55073">
    <property type="entry name" value="Nucleotide cyclase"/>
    <property type="match status" value="1"/>
</dbReference>
<feature type="transmembrane region" description="Helical" evidence="1">
    <location>
        <begin position="176"/>
        <end position="193"/>
    </location>
</feature>
<proteinExistence type="predicted"/>
<dbReference type="PANTHER" id="PTHR45228:SF4">
    <property type="entry name" value="LIPOPROTEIN"/>
    <property type="match status" value="1"/>
</dbReference>
<evidence type="ECO:0000259" key="3">
    <source>
        <dbReference type="PROSITE" id="PS51832"/>
    </source>
</evidence>
<feature type="transmembrane region" description="Helical" evidence="1">
    <location>
        <begin position="231"/>
        <end position="251"/>
    </location>
</feature>
<dbReference type="InterPro" id="IPR037522">
    <property type="entry name" value="HD_GYP_dom"/>
</dbReference>
<dbReference type="PANTHER" id="PTHR45228">
    <property type="entry name" value="CYCLIC DI-GMP PHOSPHODIESTERASE TM_0186-RELATED"/>
    <property type="match status" value="1"/>
</dbReference>
<keyword evidence="5" id="KW-1185">Reference proteome</keyword>
<feature type="transmembrane region" description="Helical" evidence="1">
    <location>
        <begin position="283"/>
        <end position="304"/>
    </location>
</feature>
<gene>
    <name evidence="4" type="ORF">OM076_18790</name>
</gene>
<name>A0A9X3MUS9_9ACTN</name>
<accession>A0A9X3MUS9</accession>
<dbReference type="AlphaFoldDB" id="A0A9X3MUS9"/>
<dbReference type="InterPro" id="IPR043128">
    <property type="entry name" value="Rev_trsase/Diguanyl_cyclase"/>
</dbReference>
<dbReference type="SMART" id="SM00471">
    <property type="entry name" value="HDc"/>
    <property type="match status" value="1"/>
</dbReference>
<dbReference type="RefSeq" id="WP_270041564.1">
    <property type="nucleotide sequence ID" value="NZ_JAPDOD010000017.1"/>
</dbReference>
<keyword evidence="1" id="KW-1133">Transmembrane helix</keyword>
<feature type="transmembrane region" description="Helical" evidence="1">
    <location>
        <begin position="258"/>
        <end position="277"/>
    </location>
</feature>
<dbReference type="InterPro" id="IPR052020">
    <property type="entry name" value="Cyclic_di-GMP/3'3'-cGAMP_PDE"/>
</dbReference>
<dbReference type="Gene3D" id="3.30.70.270">
    <property type="match status" value="1"/>
</dbReference>
<dbReference type="PROSITE" id="PS51832">
    <property type="entry name" value="HD_GYP"/>
    <property type="match status" value="1"/>
</dbReference>
<dbReference type="PROSITE" id="PS50887">
    <property type="entry name" value="GGDEF"/>
    <property type="match status" value="1"/>
</dbReference>
<keyword evidence="1" id="KW-0472">Membrane</keyword>
<protein>
    <submittedName>
        <fullName evidence="4">Diguanylate cyclase</fullName>
    </submittedName>
</protein>
<dbReference type="SUPFAM" id="SSF109604">
    <property type="entry name" value="HD-domain/PDEase-like"/>
    <property type="match status" value="1"/>
</dbReference>
<feature type="transmembrane region" description="Helical" evidence="1">
    <location>
        <begin position="100"/>
        <end position="120"/>
    </location>
</feature>
<dbReference type="InterPro" id="IPR003607">
    <property type="entry name" value="HD/PDEase_dom"/>
</dbReference>
<evidence type="ECO:0000259" key="2">
    <source>
        <dbReference type="PROSITE" id="PS50887"/>
    </source>
</evidence>
<dbReference type="Pfam" id="PF00990">
    <property type="entry name" value="GGDEF"/>
    <property type="match status" value="1"/>
</dbReference>
<feature type="transmembrane region" description="Helical" evidence="1">
    <location>
        <begin position="200"/>
        <end position="219"/>
    </location>
</feature>
<reference evidence="4" key="1">
    <citation type="submission" date="2022-10" db="EMBL/GenBank/DDBJ databases">
        <title>The WGS of Solirubrobacter ginsenosidimutans DSM 21036.</title>
        <authorList>
            <person name="Jiang Z."/>
        </authorList>
    </citation>
    <scope>NUCLEOTIDE SEQUENCE</scope>
    <source>
        <strain evidence="4">DSM 21036</strain>
    </source>
</reference>
<keyword evidence="1" id="KW-0812">Transmembrane</keyword>